<evidence type="ECO:0000256" key="1">
    <source>
        <dbReference type="SAM" id="MobiDB-lite"/>
    </source>
</evidence>
<dbReference type="EMBL" id="LR862148">
    <property type="protein sequence ID" value="CAD1830544.1"/>
    <property type="molecule type" value="Genomic_DNA"/>
</dbReference>
<proteinExistence type="predicted"/>
<accession>A0A6V7PI94</accession>
<sequence length="158" mass="18378">MFPSYVIDNTHAGKERCREKGECGALHCFFTSGKRMRRRRRARQRGDAEGPRSERRGRRARQRGEVEEGRLSPLSASTTSLSPFRSLPLALNFLRSTERTLQPKKKKKMSAPLQPKEEEEEKISATLKEEKAKMSAPLQPKEEEEEEERKRRQRADRP</sequence>
<feature type="compositionally biased region" description="Basic and acidic residues" evidence="1">
    <location>
        <begin position="44"/>
        <end position="54"/>
    </location>
</feature>
<name>A0A6V7PI94_ANACO</name>
<feature type="compositionally biased region" description="Low complexity" evidence="1">
    <location>
        <begin position="71"/>
        <end position="83"/>
    </location>
</feature>
<feature type="region of interest" description="Disordered" evidence="1">
    <location>
        <begin position="34"/>
        <end position="158"/>
    </location>
</feature>
<gene>
    <name evidence="2" type="ORF">CB5_LOCUS13755</name>
</gene>
<organism evidence="2">
    <name type="scientific">Ananas comosus var. bracteatus</name>
    <name type="common">red pineapple</name>
    <dbReference type="NCBI Taxonomy" id="296719"/>
    <lineage>
        <taxon>Eukaryota</taxon>
        <taxon>Viridiplantae</taxon>
        <taxon>Streptophyta</taxon>
        <taxon>Embryophyta</taxon>
        <taxon>Tracheophyta</taxon>
        <taxon>Spermatophyta</taxon>
        <taxon>Magnoliopsida</taxon>
        <taxon>Liliopsida</taxon>
        <taxon>Poales</taxon>
        <taxon>Bromeliaceae</taxon>
        <taxon>Bromelioideae</taxon>
        <taxon>Ananas</taxon>
    </lineage>
</organism>
<protein>
    <submittedName>
        <fullName evidence="2">Uncharacterized protein</fullName>
    </submittedName>
</protein>
<evidence type="ECO:0000313" key="2">
    <source>
        <dbReference type="EMBL" id="CAD1830544.1"/>
    </source>
</evidence>
<dbReference type="AlphaFoldDB" id="A0A6V7PI94"/>
<reference evidence="2" key="1">
    <citation type="submission" date="2020-07" db="EMBL/GenBank/DDBJ databases">
        <authorList>
            <person name="Lin J."/>
        </authorList>
    </citation>
    <scope>NUCLEOTIDE SEQUENCE</scope>
</reference>
<feature type="compositionally biased region" description="Basic residues" evidence="1">
    <location>
        <begin position="34"/>
        <end position="43"/>
    </location>
</feature>